<dbReference type="OrthoDB" id="1796720at2"/>
<dbReference type="Pfam" id="PF12844">
    <property type="entry name" value="HTH_19"/>
    <property type="match status" value="1"/>
</dbReference>
<dbReference type="SUPFAM" id="SSF47413">
    <property type="entry name" value="lambda repressor-like DNA-binding domains"/>
    <property type="match status" value="1"/>
</dbReference>
<dbReference type="Proteomes" id="UP000799092">
    <property type="component" value="Unassembled WGS sequence"/>
</dbReference>
<feature type="domain" description="HTH cro/C1-type" evidence="1">
    <location>
        <begin position="14"/>
        <end position="67"/>
    </location>
</feature>
<dbReference type="AlphaFoldDB" id="A0A6A8D9T5"/>
<accession>A0A6A8D9T5</accession>
<dbReference type="PROSITE" id="PS50943">
    <property type="entry name" value="HTH_CROC1"/>
    <property type="match status" value="1"/>
</dbReference>
<keyword evidence="3" id="KW-1185">Reference proteome</keyword>
<dbReference type="CDD" id="cd00093">
    <property type="entry name" value="HTH_XRE"/>
    <property type="match status" value="1"/>
</dbReference>
<dbReference type="GO" id="GO:0003677">
    <property type="term" value="F:DNA binding"/>
    <property type="evidence" value="ECO:0007669"/>
    <property type="project" value="InterPro"/>
</dbReference>
<organism evidence="2 3">
    <name type="scientific">Aquibacillus halophilus</name>
    <dbReference type="NCBI Taxonomy" id="930132"/>
    <lineage>
        <taxon>Bacteria</taxon>
        <taxon>Bacillati</taxon>
        <taxon>Bacillota</taxon>
        <taxon>Bacilli</taxon>
        <taxon>Bacillales</taxon>
        <taxon>Bacillaceae</taxon>
        <taxon>Aquibacillus</taxon>
    </lineage>
</organism>
<evidence type="ECO:0000259" key="1">
    <source>
        <dbReference type="PROSITE" id="PS50943"/>
    </source>
</evidence>
<protein>
    <submittedName>
        <fullName evidence="2">Helix-turn-helix domain-containing protein</fullName>
    </submittedName>
</protein>
<dbReference type="SMART" id="SM00530">
    <property type="entry name" value="HTH_XRE"/>
    <property type="match status" value="1"/>
</dbReference>
<evidence type="ECO:0000313" key="2">
    <source>
        <dbReference type="EMBL" id="MRH42364.1"/>
    </source>
</evidence>
<name>A0A6A8D9T5_9BACI</name>
<dbReference type="RefSeq" id="WP_153736017.1">
    <property type="nucleotide sequence ID" value="NZ_WJNG01000005.1"/>
</dbReference>
<gene>
    <name evidence="2" type="ORF">GH741_06670</name>
</gene>
<proteinExistence type="predicted"/>
<dbReference type="EMBL" id="WJNG01000005">
    <property type="protein sequence ID" value="MRH42364.1"/>
    <property type="molecule type" value="Genomic_DNA"/>
</dbReference>
<sequence length="104" mass="12039">MDQNFIIVHVSEKLKLIRVERGYTQEMMSSILGISKKTLVQIEKKRARANWTTVIAICALFNDSDVLHSVFGRDVFQLIKTIAHHQLEQPEKKDLNRESIVGKY</sequence>
<dbReference type="Gene3D" id="1.10.260.40">
    <property type="entry name" value="lambda repressor-like DNA-binding domains"/>
    <property type="match status" value="1"/>
</dbReference>
<dbReference type="InterPro" id="IPR001387">
    <property type="entry name" value="Cro/C1-type_HTH"/>
</dbReference>
<reference evidence="2" key="1">
    <citation type="submission" date="2019-11" db="EMBL/GenBank/DDBJ databases">
        <authorList>
            <person name="Li J."/>
        </authorList>
    </citation>
    <scope>NUCLEOTIDE SEQUENCE</scope>
    <source>
        <strain evidence="2">B6B</strain>
    </source>
</reference>
<evidence type="ECO:0000313" key="3">
    <source>
        <dbReference type="Proteomes" id="UP000799092"/>
    </source>
</evidence>
<dbReference type="InterPro" id="IPR010982">
    <property type="entry name" value="Lambda_DNA-bd_dom_sf"/>
</dbReference>
<comment type="caution">
    <text evidence="2">The sequence shown here is derived from an EMBL/GenBank/DDBJ whole genome shotgun (WGS) entry which is preliminary data.</text>
</comment>